<evidence type="ECO:0000256" key="5">
    <source>
        <dbReference type="ARBA" id="ARBA00022729"/>
    </source>
</evidence>
<keyword evidence="5 6" id="KW-0732">Signal</keyword>
<evidence type="ECO:0000313" key="7">
    <source>
        <dbReference type="EMBL" id="PHT80262.1"/>
    </source>
</evidence>
<feature type="chain" id="PRO_5025074160" description="S-protein homolog" evidence="6">
    <location>
        <begin position="22"/>
        <end position="135"/>
    </location>
</feature>
<dbReference type="OMA" id="FHASFMA"/>
<sequence length="135" mass="15268">MKTVFSILLVLSCLFLQQRNAISKTHVHVVDGLASNNPPLKLHCASGDNELGWHYPKPGDDFNFSFTPSEVVTTIFFCHFWWGAKDSAFEVYNTDGNCGKDNSQICYWLVKEDGFYFAHDHESPPASAYVKKSGW</sequence>
<reference evidence="7 8" key="2">
    <citation type="journal article" date="2017" name="Genome Biol.">
        <title>New reference genome sequences of hot pepper reveal the massive evolution of plant disease-resistance genes by retroduplication.</title>
        <authorList>
            <person name="Kim S."/>
            <person name="Park J."/>
            <person name="Yeom S.I."/>
            <person name="Kim Y.M."/>
            <person name="Seo E."/>
            <person name="Kim K.T."/>
            <person name="Kim M.S."/>
            <person name="Lee J.M."/>
            <person name="Cheong K."/>
            <person name="Shin H.S."/>
            <person name="Kim S.B."/>
            <person name="Han K."/>
            <person name="Lee J."/>
            <person name="Park M."/>
            <person name="Lee H.A."/>
            <person name="Lee H.Y."/>
            <person name="Lee Y."/>
            <person name="Oh S."/>
            <person name="Lee J.H."/>
            <person name="Choi E."/>
            <person name="Choi E."/>
            <person name="Lee S.E."/>
            <person name="Jeon J."/>
            <person name="Kim H."/>
            <person name="Choi G."/>
            <person name="Song H."/>
            <person name="Lee J."/>
            <person name="Lee S.C."/>
            <person name="Kwon J.K."/>
            <person name="Lee H.Y."/>
            <person name="Koo N."/>
            <person name="Hong Y."/>
            <person name="Kim R.W."/>
            <person name="Kang W.H."/>
            <person name="Huh J.H."/>
            <person name="Kang B.C."/>
            <person name="Yang T.J."/>
            <person name="Lee Y.H."/>
            <person name="Bennetzen J.L."/>
            <person name="Choi D."/>
        </authorList>
    </citation>
    <scope>NUCLEOTIDE SEQUENCE [LARGE SCALE GENOMIC DNA]</scope>
    <source>
        <strain evidence="8">cv. CM334</strain>
    </source>
</reference>
<evidence type="ECO:0000313" key="8">
    <source>
        <dbReference type="Proteomes" id="UP000222542"/>
    </source>
</evidence>
<dbReference type="AlphaFoldDB" id="A0A2G2ZE43"/>
<dbReference type="InterPro" id="IPR010264">
    <property type="entry name" value="Self-incomp_S1"/>
</dbReference>
<dbReference type="SMR" id="A0A2G2ZE43"/>
<protein>
    <recommendedName>
        <fullName evidence="6">S-protein homolog</fullName>
    </recommendedName>
</protein>
<evidence type="ECO:0000256" key="2">
    <source>
        <dbReference type="ARBA" id="ARBA00005581"/>
    </source>
</evidence>
<evidence type="ECO:0000256" key="6">
    <source>
        <dbReference type="RuleBase" id="RU367044"/>
    </source>
</evidence>
<reference evidence="7 8" key="1">
    <citation type="journal article" date="2014" name="Nat. Genet.">
        <title>Genome sequence of the hot pepper provides insights into the evolution of pungency in Capsicum species.</title>
        <authorList>
            <person name="Kim S."/>
            <person name="Park M."/>
            <person name="Yeom S.I."/>
            <person name="Kim Y.M."/>
            <person name="Lee J.M."/>
            <person name="Lee H.A."/>
            <person name="Seo E."/>
            <person name="Choi J."/>
            <person name="Cheong K."/>
            <person name="Kim K.T."/>
            <person name="Jung K."/>
            <person name="Lee G.W."/>
            <person name="Oh S.K."/>
            <person name="Bae C."/>
            <person name="Kim S.B."/>
            <person name="Lee H.Y."/>
            <person name="Kim S.Y."/>
            <person name="Kim M.S."/>
            <person name="Kang B.C."/>
            <person name="Jo Y.D."/>
            <person name="Yang H.B."/>
            <person name="Jeong H.J."/>
            <person name="Kang W.H."/>
            <person name="Kwon J.K."/>
            <person name="Shin C."/>
            <person name="Lim J.Y."/>
            <person name="Park J.H."/>
            <person name="Huh J.H."/>
            <person name="Kim J.S."/>
            <person name="Kim B.D."/>
            <person name="Cohen O."/>
            <person name="Paran I."/>
            <person name="Suh M.C."/>
            <person name="Lee S.B."/>
            <person name="Kim Y.K."/>
            <person name="Shin Y."/>
            <person name="Noh S.J."/>
            <person name="Park J."/>
            <person name="Seo Y.S."/>
            <person name="Kwon S.Y."/>
            <person name="Kim H.A."/>
            <person name="Park J.M."/>
            <person name="Kim H.J."/>
            <person name="Choi S.B."/>
            <person name="Bosland P.W."/>
            <person name="Reeves G."/>
            <person name="Jo S.H."/>
            <person name="Lee B.W."/>
            <person name="Cho H.T."/>
            <person name="Choi H.S."/>
            <person name="Lee M.S."/>
            <person name="Yu Y."/>
            <person name="Do Choi Y."/>
            <person name="Park B.S."/>
            <person name="van Deynze A."/>
            <person name="Ashrafi H."/>
            <person name="Hill T."/>
            <person name="Kim W.T."/>
            <person name="Pai H.S."/>
            <person name="Ahn H.K."/>
            <person name="Yeam I."/>
            <person name="Giovannoni J.J."/>
            <person name="Rose J.K."/>
            <person name="Sorensen I."/>
            <person name="Lee S.J."/>
            <person name="Kim R.W."/>
            <person name="Choi I.Y."/>
            <person name="Choi B.S."/>
            <person name="Lim J.S."/>
            <person name="Lee Y.H."/>
            <person name="Choi D."/>
        </authorList>
    </citation>
    <scope>NUCLEOTIDE SEQUENCE [LARGE SCALE GENOMIC DNA]</scope>
    <source>
        <strain evidence="8">cv. CM334</strain>
    </source>
</reference>
<evidence type="ECO:0000256" key="3">
    <source>
        <dbReference type="ARBA" id="ARBA00022471"/>
    </source>
</evidence>
<evidence type="ECO:0000256" key="4">
    <source>
        <dbReference type="ARBA" id="ARBA00022525"/>
    </source>
</evidence>
<keyword evidence="3 6" id="KW-0713">Self-incompatibility</keyword>
<organism evidence="7 8">
    <name type="scientific">Capsicum annuum</name>
    <name type="common">Capsicum pepper</name>
    <dbReference type="NCBI Taxonomy" id="4072"/>
    <lineage>
        <taxon>Eukaryota</taxon>
        <taxon>Viridiplantae</taxon>
        <taxon>Streptophyta</taxon>
        <taxon>Embryophyta</taxon>
        <taxon>Tracheophyta</taxon>
        <taxon>Spermatophyta</taxon>
        <taxon>Magnoliopsida</taxon>
        <taxon>eudicotyledons</taxon>
        <taxon>Gunneridae</taxon>
        <taxon>Pentapetalae</taxon>
        <taxon>asterids</taxon>
        <taxon>lamiids</taxon>
        <taxon>Solanales</taxon>
        <taxon>Solanaceae</taxon>
        <taxon>Solanoideae</taxon>
        <taxon>Capsiceae</taxon>
        <taxon>Capsicum</taxon>
    </lineage>
</organism>
<comment type="caution">
    <text evidence="7">The sequence shown here is derived from an EMBL/GenBank/DDBJ whole genome shotgun (WGS) entry which is preliminary data.</text>
</comment>
<feature type="signal peptide" evidence="6">
    <location>
        <begin position="1"/>
        <end position="21"/>
    </location>
</feature>
<dbReference type="PANTHER" id="PTHR31232:SF101">
    <property type="entry name" value="S-PROTEIN HOMOLOG"/>
    <property type="match status" value="1"/>
</dbReference>
<dbReference type="Gramene" id="PHT80262">
    <property type="protein sequence ID" value="PHT80262"/>
    <property type="gene ID" value="T459_18314"/>
</dbReference>
<dbReference type="PANTHER" id="PTHR31232">
    <property type="match status" value="1"/>
</dbReference>
<gene>
    <name evidence="7" type="ORF">T459_18314</name>
</gene>
<dbReference type="GO" id="GO:0005576">
    <property type="term" value="C:extracellular region"/>
    <property type="evidence" value="ECO:0007669"/>
    <property type="project" value="UniProtKB-SubCell"/>
</dbReference>
<keyword evidence="4 6" id="KW-0964">Secreted</keyword>
<dbReference type="Proteomes" id="UP000222542">
    <property type="component" value="Unassembled WGS sequence"/>
</dbReference>
<dbReference type="Pfam" id="PF05938">
    <property type="entry name" value="Self-incomp_S1"/>
    <property type="match status" value="1"/>
</dbReference>
<comment type="similarity">
    <text evidence="2 6">Belongs to the plant self-incompatibility (S1) protein family.</text>
</comment>
<proteinExistence type="inferred from homology"/>
<keyword evidence="8" id="KW-1185">Reference proteome</keyword>
<accession>A0A2G2ZE43</accession>
<evidence type="ECO:0000256" key="1">
    <source>
        <dbReference type="ARBA" id="ARBA00004613"/>
    </source>
</evidence>
<dbReference type="EMBL" id="AYRZ02000006">
    <property type="protein sequence ID" value="PHT80262.1"/>
    <property type="molecule type" value="Genomic_DNA"/>
</dbReference>
<dbReference type="GO" id="GO:0060320">
    <property type="term" value="P:rejection of self pollen"/>
    <property type="evidence" value="ECO:0007669"/>
    <property type="project" value="UniProtKB-KW"/>
</dbReference>
<comment type="subcellular location">
    <subcellularLocation>
        <location evidence="1 6">Secreted</location>
    </subcellularLocation>
</comment>
<name>A0A2G2ZE43_CAPAN</name>